<feature type="transmembrane region" description="Helical" evidence="6">
    <location>
        <begin position="115"/>
        <end position="133"/>
    </location>
</feature>
<keyword evidence="3 6" id="KW-1133">Transmembrane helix</keyword>
<dbReference type="EMBL" id="MU001496">
    <property type="protein sequence ID" value="KAF2448053.1"/>
    <property type="molecule type" value="Genomic_DNA"/>
</dbReference>
<evidence type="ECO:0000256" key="3">
    <source>
        <dbReference type="ARBA" id="ARBA00022989"/>
    </source>
</evidence>
<feature type="transmembrane region" description="Helical" evidence="6">
    <location>
        <begin position="159"/>
        <end position="177"/>
    </location>
</feature>
<evidence type="ECO:0000256" key="5">
    <source>
        <dbReference type="SAM" id="MobiDB-lite"/>
    </source>
</evidence>
<evidence type="ECO:0000313" key="8">
    <source>
        <dbReference type="Proteomes" id="UP000799764"/>
    </source>
</evidence>
<feature type="region of interest" description="Disordered" evidence="5">
    <location>
        <begin position="1"/>
        <end position="39"/>
    </location>
</feature>
<comment type="subcellular location">
    <subcellularLocation>
        <location evidence="1">Membrane</location>
        <topology evidence="1">Multi-pass membrane protein</topology>
    </subcellularLocation>
</comment>
<feature type="compositionally biased region" description="Basic and acidic residues" evidence="5">
    <location>
        <begin position="1"/>
        <end position="14"/>
    </location>
</feature>
<dbReference type="PANTHER" id="PTHR23501:SF43">
    <property type="entry name" value="MULTIDRUG TRANSPORTER, PUTATIVE (AFU_ORTHOLOGUE AFUA_6G03040)-RELATED"/>
    <property type="match status" value="1"/>
</dbReference>
<name>A0A9P4PRR5_9PLEO</name>
<feature type="transmembrane region" description="Helical" evidence="6">
    <location>
        <begin position="434"/>
        <end position="454"/>
    </location>
</feature>
<evidence type="ECO:0000256" key="2">
    <source>
        <dbReference type="ARBA" id="ARBA00022692"/>
    </source>
</evidence>
<evidence type="ECO:0000313" key="7">
    <source>
        <dbReference type="EMBL" id="KAF2448053.1"/>
    </source>
</evidence>
<dbReference type="SUPFAM" id="SSF103473">
    <property type="entry name" value="MFS general substrate transporter"/>
    <property type="match status" value="1"/>
</dbReference>
<feature type="transmembrane region" description="Helical" evidence="6">
    <location>
        <begin position="330"/>
        <end position="351"/>
    </location>
</feature>
<keyword evidence="8" id="KW-1185">Reference proteome</keyword>
<feature type="transmembrane region" description="Helical" evidence="6">
    <location>
        <begin position="57"/>
        <end position="78"/>
    </location>
</feature>
<feature type="transmembrane region" description="Helical" evidence="6">
    <location>
        <begin position="231"/>
        <end position="253"/>
    </location>
</feature>
<organism evidence="7 8">
    <name type="scientific">Karstenula rhodostoma CBS 690.94</name>
    <dbReference type="NCBI Taxonomy" id="1392251"/>
    <lineage>
        <taxon>Eukaryota</taxon>
        <taxon>Fungi</taxon>
        <taxon>Dikarya</taxon>
        <taxon>Ascomycota</taxon>
        <taxon>Pezizomycotina</taxon>
        <taxon>Dothideomycetes</taxon>
        <taxon>Pleosporomycetidae</taxon>
        <taxon>Pleosporales</taxon>
        <taxon>Massarineae</taxon>
        <taxon>Didymosphaeriaceae</taxon>
        <taxon>Karstenula</taxon>
    </lineage>
</organism>
<keyword evidence="4 6" id="KW-0472">Membrane</keyword>
<evidence type="ECO:0000256" key="6">
    <source>
        <dbReference type="SAM" id="Phobius"/>
    </source>
</evidence>
<protein>
    <submittedName>
        <fullName evidence="7">MFS general substrate transporter</fullName>
    </submittedName>
</protein>
<feature type="compositionally biased region" description="Polar residues" evidence="5">
    <location>
        <begin position="17"/>
        <end position="35"/>
    </location>
</feature>
<accession>A0A9P4PRR5</accession>
<feature type="transmembrane region" description="Helical" evidence="6">
    <location>
        <begin position="372"/>
        <end position="390"/>
    </location>
</feature>
<dbReference type="InterPro" id="IPR036259">
    <property type="entry name" value="MFS_trans_sf"/>
</dbReference>
<reference evidence="7" key="1">
    <citation type="journal article" date="2020" name="Stud. Mycol.">
        <title>101 Dothideomycetes genomes: a test case for predicting lifestyles and emergence of pathogens.</title>
        <authorList>
            <person name="Haridas S."/>
            <person name="Albert R."/>
            <person name="Binder M."/>
            <person name="Bloem J."/>
            <person name="Labutti K."/>
            <person name="Salamov A."/>
            <person name="Andreopoulos B."/>
            <person name="Baker S."/>
            <person name="Barry K."/>
            <person name="Bills G."/>
            <person name="Bluhm B."/>
            <person name="Cannon C."/>
            <person name="Castanera R."/>
            <person name="Culley D."/>
            <person name="Daum C."/>
            <person name="Ezra D."/>
            <person name="Gonzalez J."/>
            <person name="Henrissat B."/>
            <person name="Kuo A."/>
            <person name="Liang C."/>
            <person name="Lipzen A."/>
            <person name="Lutzoni F."/>
            <person name="Magnuson J."/>
            <person name="Mondo S."/>
            <person name="Nolan M."/>
            <person name="Ohm R."/>
            <person name="Pangilinan J."/>
            <person name="Park H.-J."/>
            <person name="Ramirez L."/>
            <person name="Alfaro M."/>
            <person name="Sun H."/>
            <person name="Tritt A."/>
            <person name="Yoshinaga Y."/>
            <person name="Zwiers L.-H."/>
            <person name="Turgeon B."/>
            <person name="Goodwin S."/>
            <person name="Spatafora J."/>
            <person name="Crous P."/>
            <person name="Grigoriev I."/>
        </authorList>
    </citation>
    <scope>NUCLEOTIDE SEQUENCE</scope>
    <source>
        <strain evidence="7">CBS 690.94</strain>
    </source>
</reference>
<dbReference type="OrthoDB" id="440553at2759"/>
<keyword evidence="2 6" id="KW-0812">Transmembrane</keyword>
<evidence type="ECO:0000256" key="4">
    <source>
        <dbReference type="ARBA" id="ARBA00023136"/>
    </source>
</evidence>
<feature type="transmembrane region" description="Helical" evidence="6">
    <location>
        <begin position="189"/>
        <end position="210"/>
    </location>
</feature>
<evidence type="ECO:0000256" key="1">
    <source>
        <dbReference type="ARBA" id="ARBA00004141"/>
    </source>
</evidence>
<dbReference type="AlphaFoldDB" id="A0A9P4PRR5"/>
<dbReference type="GO" id="GO:0005886">
    <property type="term" value="C:plasma membrane"/>
    <property type="evidence" value="ECO:0007669"/>
    <property type="project" value="TreeGrafter"/>
</dbReference>
<dbReference type="PANTHER" id="PTHR23501">
    <property type="entry name" value="MAJOR FACILITATOR SUPERFAMILY"/>
    <property type="match status" value="1"/>
</dbReference>
<feature type="transmembrane region" description="Helical" evidence="6">
    <location>
        <begin position="298"/>
        <end position="324"/>
    </location>
</feature>
<feature type="transmembrane region" description="Helical" evidence="6">
    <location>
        <begin position="273"/>
        <end position="291"/>
    </location>
</feature>
<dbReference type="GO" id="GO:0022857">
    <property type="term" value="F:transmembrane transporter activity"/>
    <property type="evidence" value="ECO:0007669"/>
    <property type="project" value="TreeGrafter"/>
</dbReference>
<comment type="caution">
    <text evidence="7">The sequence shown here is derived from an EMBL/GenBank/DDBJ whole genome shotgun (WGS) entry which is preliminary data.</text>
</comment>
<gene>
    <name evidence="7" type="ORF">P171DRAFT_482740</name>
</gene>
<sequence>MSQHSNEQKTHLEPVDNENNAQNNTTGTKAAVNTETTDEETTQSAFSGYDVGLSKLALIYLGIQVALFMTLMESTIVSTSVVDITNGLGGYVKSSWLFTSYMLAFSGRLHSTVEAVHFVPVTGFAFAVLLFAFPKQLSGEPVANRAAESAIQRLKRFDALRGTLLLGITVPLTTALQQAAQSLAFGSVFVWPLLLVAGLSLVGFFSWQWYITTKRSVPEPVLPWRLLKSRACVGIMLNSFFSGCVMAVCTVQIPQRFIVLHNILSPLSAGTRLLAFSMMVPVGSAFSAVFLDKKLLTLNALLLIGGSLQTIGVVLLATLVSNIGNLGPQYGFEVIVGTGLGFVTTATFLLVPMKMEKRDLAVGTGMVAQFRILGGVISLAIVTCISTPVIRNALLESIPPDQTHTILDRLEIIGTLPEEMQNHVWDSFRRGFDLQMTVIIGFAAANILATLSMMGKDTFLEEFRSLTNRKDSTGG</sequence>
<proteinExistence type="predicted"/>
<dbReference type="Proteomes" id="UP000799764">
    <property type="component" value="Unassembled WGS sequence"/>
</dbReference>